<protein>
    <submittedName>
        <fullName evidence="2">DUF4189 domain-containing protein</fullName>
    </submittedName>
</protein>
<organism evidence="2 3">
    <name type="scientific">Lysobacter brunescens</name>
    <dbReference type="NCBI Taxonomy" id="262323"/>
    <lineage>
        <taxon>Bacteria</taxon>
        <taxon>Pseudomonadati</taxon>
        <taxon>Pseudomonadota</taxon>
        <taxon>Gammaproteobacteria</taxon>
        <taxon>Lysobacterales</taxon>
        <taxon>Lysobacteraceae</taxon>
        <taxon>Lysobacter</taxon>
    </lineage>
</organism>
<dbReference type="Pfam" id="PF13827">
    <property type="entry name" value="DUF4189"/>
    <property type="match status" value="1"/>
</dbReference>
<dbReference type="RefSeq" id="WP_386825400.1">
    <property type="nucleotide sequence ID" value="NZ_JBHTIF010000003.1"/>
</dbReference>
<dbReference type="Proteomes" id="UP001597110">
    <property type="component" value="Unassembled WGS sequence"/>
</dbReference>
<accession>A0ABW2YEM8</accession>
<comment type="caution">
    <text evidence="2">The sequence shown here is derived from an EMBL/GenBank/DDBJ whole genome shotgun (WGS) entry which is preliminary data.</text>
</comment>
<dbReference type="InterPro" id="IPR025240">
    <property type="entry name" value="DUF4189"/>
</dbReference>
<evidence type="ECO:0000259" key="1">
    <source>
        <dbReference type="Pfam" id="PF13827"/>
    </source>
</evidence>
<evidence type="ECO:0000313" key="3">
    <source>
        <dbReference type="Proteomes" id="UP001597110"/>
    </source>
</evidence>
<name>A0ABW2YEM8_9GAMM</name>
<feature type="domain" description="DUF4189" evidence="1">
    <location>
        <begin position="4"/>
        <end position="98"/>
    </location>
</feature>
<sequence length="105" mass="11117">MTTWGAIAADGDKQVVASSYNQGSKRKAESSAIKECRAKGGSKKCKAWVSFYNQCGAMAAGDSQAVAFRAPTVDEASRGAVRDCASRTTNCKLIQTVCSYPARVQ</sequence>
<keyword evidence="3" id="KW-1185">Reference proteome</keyword>
<dbReference type="EMBL" id="JBHTIF010000003">
    <property type="protein sequence ID" value="MFD0726805.1"/>
    <property type="molecule type" value="Genomic_DNA"/>
</dbReference>
<reference evidence="3" key="1">
    <citation type="journal article" date="2019" name="Int. J. Syst. Evol. Microbiol.">
        <title>The Global Catalogue of Microorganisms (GCM) 10K type strain sequencing project: providing services to taxonomists for standard genome sequencing and annotation.</title>
        <authorList>
            <consortium name="The Broad Institute Genomics Platform"/>
            <consortium name="The Broad Institute Genome Sequencing Center for Infectious Disease"/>
            <person name="Wu L."/>
            <person name="Ma J."/>
        </authorList>
    </citation>
    <scope>NUCLEOTIDE SEQUENCE [LARGE SCALE GENOMIC DNA]</scope>
    <source>
        <strain evidence="3">CCUG 55585</strain>
    </source>
</reference>
<evidence type="ECO:0000313" key="2">
    <source>
        <dbReference type="EMBL" id="MFD0726805.1"/>
    </source>
</evidence>
<proteinExistence type="predicted"/>
<gene>
    <name evidence="2" type="ORF">ACFQ0E_14495</name>
</gene>